<evidence type="ECO:0000256" key="6">
    <source>
        <dbReference type="RuleBase" id="RU363032"/>
    </source>
</evidence>
<protein>
    <submittedName>
        <fullName evidence="8">Osmoprotectant transport system permease protein</fullName>
    </submittedName>
</protein>
<dbReference type="PANTHER" id="PTHR30177:SF32">
    <property type="entry name" value="GLYCINE BETAINE UPTAKE SYSTEM PERMEASE PROTEIN YEHW"/>
    <property type="match status" value="1"/>
</dbReference>
<dbReference type="GO" id="GO:0055085">
    <property type="term" value="P:transmembrane transport"/>
    <property type="evidence" value="ECO:0007669"/>
    <property type="project" value="InterPro"/>
</dbReference>
<comment type="similarity">
    <text evidence="6">Belongs to the binding-protein-dependent transport system permease family.</text>
</comment>
<accession>A0A1C3XD99</accession>
<evidence type="ECO:0000313" key="9">
    <source>
        <dbReference type="Proteomes" id="UP000199101"/>
    </source>
</evidence>
<evidence type="ECO:0000256" key="1">
    <source>
        <dbReference type="ARBA" id="ARBA00004651"/>
    </source>
</evidence>
<dbReference type="FunFam" id="1.10.3720.10:FF:000001">
    <property type="entry name" value="Glycine betaine ABC transporter, permease"/>
    <property type="match status" value="1"/>
</dbReference>
<evidence type="ECO:0000313" key="8">
    <source>
        <dbReference type="EMBL" id="SCB50086.1"/>
    </source>
</evidence>
<evidence type="ECO:0000259" key="7">
    <source>
        <dbReference type="PROSITE" id="PS50928"/>
    </source>
</evidence>
<keyword evidence="9" id="KW-1185">Reference proteome</keyword>
<dbReference type="InterPro" id="IPR000515">
    <property type="entry name" value="MetI-like"/>
</dbReference>
<feature type="transmembrane region" description="Helical" evidence="6">
    <location>
        <begin position="87"/>
        <end position="111"/>
    </location>
</feature>
<dbReference type="RefSeq" id="WP_245304951.1">
    <property type="nucleotide sequence ID" value="NZ_FMAG01000015.1"/>
</dbReference>
<dbReference type="Gene3D" id="1.10.3720.10">
    <property type="entry name" value="MetI-like"/>
    <property type="match status" value="1"/>
</dbReference>
<evidence type="ECO:0000256" key="2">
    <source>
        <dbReference type="ARBA" id="ARBA00022448"/>
    </source>
</evidence>
<dbReference type="AlphaFoldDB" id="A0A1C3XD99"/>
<dbReference type="Proteomes" id="UP000199101">
    <property type="component" value="Unassembled WGS sequence"/>
</dbReference>
<keyword evidence="2 6" id="KW-0813">Transport</keyword>
<dbReference type="GO" id="GO:0031460">
    <property type="term" value="P:glycine betaine transport"/>
    <property type="evidence" value="ECO:0007669"/>
    <property type="project" value="UniProtKB-ARBA"/>
</dbReference>
<dbReference type="EMBL" id="FMAG01000015">
    <property type="protein sequence ID" value="SCB50086.1"/>
    <property type="molecule type" value="Genomic_DNA"/>
</dbReference>
<sequence>MMDLTLRRLLLPAGLLAGALVFLPNSQWLFHALFPELERPVYRRVAFLELTVSHIVVVLVATALAALIGIGLAIAVSRPASRRVKPLVMAVAAIGQSFPPVAVLAVTVPLLGYGSAPTVVALFAYALLPIIVNTVAGLEGVDAGIIEAADGMGLSPRQRLFKVEIPLAGPIIIAGIRTAAIINVGTATVGSTVGAATLGNPIIEGLSAYNTAYVLQGAILVGLLAIVVDRSIAAVGHIVVENVLHRQPA</sequence>
<comment type="subcellular location">
    <subcellularLocation>
        <location evidence="1 6">Cell membrane</location>
        <topology evidence="1 6">Multi-pass membrane protein</topology>
    </subcellularLocation>
</comment>
<keyword evidence="4 6" id="KW-1133">Transmembrane helix</keyword>
<evidence type="ECO:0000256" key="5">
    <source>
        <dbReference type="ARBA" id="ARBA00023136"/>
    </source>
</evidence>
<keyword evidence="5 6" id="KW-0472">Membrane</keyword>
<dbReference type="SUPFAM" id="SSF161098">
    <property type="entry name" value="MetI-like"/>
    <property type="match status" value="1"/>
</dbReference>
<feature type="domain" description="ABC transmembrane type-1" evidence="7">
    <location>
        <begin position="51"/>
        <end position="232"/>
    </location>
</feature>
<feature type="transmembrane region" description="Helical" evidence="6">
    <location>
        <begin position="56"/>
        <end position="75"/>
    </location>
</feature>
<keyword evidence="3 6" id="KW-0812">Transmembrane</keyword>
<dbReference type="PROSITE" id="PS50928">
    <property type="entry name" value="ABC_TM1"/>
    <property type="match status" value="1"/>
</dbReference>
<dbReference type="STRING" id="410764.GA0061103_0751"/>
<evidence type="ECO:0000256" key="4">
    <source>
        <dbReference type="ARBA" id="ARBA00022989"/>
    </source>
</evidence>
<name>A0A1C3XD99_9HYPH</name>
<feature type="transmembrane region" description="Helical" evidence="6">
    <location>
        <begin position="123"/>
        <end position="146"/>
    </location>
</feature>
<reference evidence="9" key="1">
    <citation type="submission" date="2016-08" db="EMBL/GenBank/DDBJ databases">
        <authorList>
            <person name="Varghese N."/>
            <person name="Submissions Spin"/>
        </authorList>
    </citation>
    <scope>NUCLEOTIDE SEQUENCE [LARGE SCALE GENOMIC DNA]</scope>
    <source>
        <strain evidence="9">HAMBI 2975</strain>
    </source>
</reference>
<dbReference type="CDD" id="cd06261">
    <property type="entry name" value="TM_PBP2"/>
    <property type="match status" value="1"/>
</dbReference>
<dbReference type="GO" id="GO:0005886">
    <property type="term" value="C:plasma membrane"/>
    <property type="evidence" value="ECO:0007669"/>
    <property type="project" value="UniProtKB-SubCell"/>
</dbReference>
<evidence type="ECO:0000256" key="3">
    <source>
        <dbReference type="ARBA" id="ARBA00022692"/>
    </source>
</evidence>
<proteinExistence type="inferred from homology"/>
<organism evidence="8 9">
    <name type="scientific">Rhizobium multihospitium</name>
    <dbReference type="NCBI Taxonomy" id="410764"/>
    <lineage>
        <taxon>Bacteria</taxon>
        <taxon>Pseudomonadati</taxon>
        <taxon>Pseudomonadota</taxon>
        <taxon>Alphaproteobacteria</taxon>
        <taxon>Hyphomicrobiales</taxon>
        <taxon>Rhizobiaceae</taxon>
        <taxon>Rhizobium/Agrobacterium group</taxon>
        <taxon>Rhizobium</taxon>
    </lineage>
</organism>
<dbReference type="Pfam" id="PF00528">
    <property type="entry name" value="BPD_transp_1"/>
    <property type="match status" value="1"/>
</dbReference>
<gene>
    <name evidence="8" type="ORF">GA0061103_0751</name>
</gene>
<dbReference type="InterPro" id="IPR051204">
    <property type="entry name" value="ABC_transp_perm/SBD"/>
</dbReference>
<dbReference type="InterPro" id="IPR035906">
    <property type="entry name" value="MetI-like_sf"/>
</dbReference>
<dbReference type="PANTHER" id="PTHR30177">
    <property type="entry name" value="GLYCINE BETAINE/L-PROLINE TRANSPORT SYSTEM PERMEASE PROTEIN PROW"/>
    <property type="match status" value="1"/>
</dbReference>